<proteinExistence type="predicted"/>
<evidence type="ECO:0000313" key="2">
    <source>
        <dbReference type="EMBL" id="KAF2013610.1"/>
    </source>
</evidence>
<dbReference type="InterPro" id="IPR000182">
    <property type="entry name" value="GNAT_dom"/>
</dbReference>
<reference evidence="2" key="1">
    <citation type="journal article" date="2020" name="Stud. Mycol.">
        <title>101 Dothideomycetes genomes: a test case for predicting lifestyles and emergence of pathogens.</title>
        <authorList>
            <person name="Haridas S."/>
            <person name="Albert R."/>
            <person name="Binder M."/>
            <person name="Bloem J."/>
            <person name="Labutti K."/>
            <person name="Salamov A."/>
            <person name="Andreopoulos B."/>
            <person name="Baker S."/>
            <person name="Barry K."/>
            <person name="Bills G."/>
            <person name="Bluhm B."/>
            <person name="Cannon C."/>
            <person name="Castanera R."/>
            <person name="Culley D."/>
            <person name="Daum C."/>
            <person name="Ezra D."/>
            <person name="Gonzalez J."/>
            <person name="Henrissat B."/>
            <person name="Kuo A."/>
            <person name="Liang C."/>
            <person name="Lipzen A."/>
            <person name="Lutzoni F."/>
            <person name="Magnuson J."/>
            <person name="Mondo S."/>
            <person name="Nolan M."/>
            <person name="Ohm R."/>
            <person name="Pangilinan J."/>
            <person name="Park H.-J."/>
            <person name="Ramirez L."/>
            <person name="Alfaro M."/>
            <person name="Sun H."/>
            <person name="Tritt A."/>
            <person name="Yoshinaga Y."/>
            <person name="Zwiers L.-H."/>
            <person name="Turgeon B."/>
            <person name="Goodwin S."/>
            <person name="Spatafora J."/>
            <person name="Crous P."/>
            <person name="Grigoriev I."/>
        </authorList>
    </citation>
    <scope>NUCLEOTIDE SEQUENCE</scope>
    <source>
        <strain evidence="2">CBS 175.79</strain>
    </source>
</reference>
<dbReference type="Gene3D" id="3.40.630.30">
    <property type="match status" value="1"/>
</dbReference>
<accession>A0A6A5XLI7</accession>
<dbReference type="SUPFAM" id="SSF55729">
    <property type="entry name" value="Acyl-CoA N-acyltransferases (Nat)"/>
    <property type="match status" value="1"/>
</dbReference>
<dbReference type="InterPro" id="IPR016181">
    <property type="entry name" value="Acyl_CoA_acyltransferase"/>
</dbReference>
<dbReference type="Pfam" id="PF00583">
    <property type="entry name" value="Acetyltransf_1"/>
    <property type="match status" value="1"/>
</dbReference>
<sequence>MPLEIHPMTSEADFADFARIQLAAFKSGIAFKLVPRPIADDYVPKNAAKHKKSVEDEPDLRFIKVVDTDLGGKMIAGAKWRINEKERTEEQIQIQLPNPEKDAAGPAAKEFLEYLRTVRLKYMGTKPFYFLHILATDPDHERRGAGALLIKWGTEQADKAKLPSFLEASREGKPLYQRQGFQPVFEQTFNLEAHGGVGTDQNTAMIREPQQ</sequence>
<gene>
    <name evidence="2" type="ORF">BU24DRAFT_424608</name>
</gene>
<dbReference type="PANTHER" id="PTHR42791">
    <property type="entry name" value="GNAT FAMILY ACETYLTRANSFERASE"/>
    <property type="match status" value="1"/>
</dbReference>
<organism evidence="2 3">
    <name type="scientific">Aaosphaeria arxii CBS 175.79</name>
    <dbReference type="NCBI Taxonomy" id="1450172"/>
    <lineage>
        <taxon>Eukaryota</taxon>
        <taxon>Fungi</taxon>
        <taxon>Dikarya</taxon>
        <taxon>Ascomycota</taxon>
        <taxon>Pezizomycotina</taxon>
        <taxon>Dothideomycetes</taxon>
        <taxon>Pleosporomycetidae</taxon>
        <taxon>Pleosporales</taxon>
        <taxon>Pleosporales incertae sedis</taxon>
        <taxon>Aaosphaeria</taxon>
    </lineage>
</organism>
<dbReference type="EMBL" id="ML978071">
    <property type="protein sequence ID" value="KAF2013610.1"/>
    <property type="molecule type" value="Genomic_DNA"/>
</dbReference>
<evidence type="ECO:0000259" key="1">
    <source>
        <dbReference type="Pfam" id="PF00583"/>
    </source>
</evidence>
<dbReference type="RefSeq" id="XP_033381949.1">
    <property type="nucleotide sequence ID" value="XM_033528550.1"/>
</dbReference>
<dbReference type="GeneID" id="54285947"/>
<dbReference type="AlphaFoldDB" id="A0A6A5XLI7"/>
<protein>
    <recommendedName>
        <fullName evidence="1">N-acetyltransferase domain-containing protein</fullName>
    </recommendedName>
</protein>
<dbReference type="InterPro" id="IPR052523">
    <property type="entry name" value="Trichothecene_AcTrans"/>
</dbReference>
<dbReference type="GO" id="GO:0016747">
    <property type="term" value="F:acyltransferase activity, transferring groups other than amino-acyl groups"/>
    <property type="evidence" value="ECO:0007669"/>
    <property type="project" value="InterPro"/>
</dbReference>
<keyword evidence="3" id="KW-1185">Reference proteome</keyword>
<dbReference type="Proteomes" id="UP000799778">
    <property type="component" value="Unassembled WGS sequence"/>
</dbReference>
<dbReference type="OrthoDB" id="2115692at2759"/>
<name>A0A6A5XLI7_9PLEO</name>
<dbReference type="PANTHER" id="PTHR42791:SF14">
    <property type="entry name" value="N-ACETYLTRANSFERASE DOMAIN-CONTAINING PROTEIN"/>
    <property type="match status" value="1"/>
</dbReference>
<evidence type="ECO:0000313" key="3">
    <source>
        <dbReference type="Proteomes" id="UP000799778"/>
    </source>
</evidence>
<feature type="domain" description="N-acetyltransferase" evidence="1">
    <location>
        <begin position="118"/>
        <end position="181"/>
    </location>
</feature>